<dbReference type="InterPro" id="IPR052039">
    <property type="entry name" value="Caspase-related_regulators"/>
</dbReference>
<dbReference type="AlphaFoldDB" id="A0AAP5UXT6"/>
<dbReference type="InterPro" id="IPR001309">
    <property type="entry name" value="Pept_C14_p20"/>
</dbReference>
<dbReference type="Pfam" id="PF00656">
    <property type="entry name" value="Peptidase_C14"/>
    <property type="match status" value="1"/>
</dbReference>
<evidence type="ECO:0000259" key="2">
    <source>
        <dbReference type="PROSITE" id="PS50208"/>
    </source>
</evidence>
<dbReference type="GO" id="GO:0006508">
    <property type="term" value="P:proteolysis"/>
    <property type="evidence" value="ECO:0007669"/>
    <property type="project" value="InterPro"/>
</dbReference>
<accession>A0AAP5UXT6</accession>
<evidence type="ECO:0000256" key="1">
    <source>
        <dbReference type="ARBA" id="ARBA00010134"/>
    </source>
</evidence>
<dbReference type="SMART" id="SM00115">
    <property type="entry name" value="CASc"/>
    <property type="match status" value="1"/>
</dbReference>
<dbReference type="Gene3D" id="3.40.50.1460">
    <property type="match status" value="1"/>
</dbReference>
<protein>
    <submittedName>
        <fullName evidence="3">Caspase family protein</fullName>
    </submittedName>
</protein>
<dbReference type="GO" id="GO:0004197">
    <property type="term" value="F:cysteine-type endopeptidase activity"/>
    <property type="evidence" value="ECO:0007669"/>
    <property type="project" value="InterPro"/>
</dbReference>
<organism evidence="3 4">
    <name type="scientific">Paraburkholderia fungorum</name>
    <dbReference type="NCBI Taxonomy" id="134537"/>
    <lineage>
        <taxon>Bacteria</taxon>
        <taxon>Pseudomonadati</taxon>
        <taxon>Pseudomonadota</taxon>
        <taxon>Betaproteobacteria</taxon>
        <taxon>Burkholderiales</taxon>
        <taxon>Burkholderiaceae</taxon>
        <taxon>Paraburkholderia</taxon>
    </lineage>
</organism>
<comment type="similarity">
    <text evidence="1">Belongs to the peptidase C14A family.</text>
</comment>
<name>A0AAP5UXT6_9BURK</name>
<dbReference type="InterPro" id="IPR011600">
    <property type="entry name" value="Pept_C14_caspase"/>
</dbReference>
<gene>
    <name evidence="3" type="ORF">ParKJ_23320</name>
</gene>
<proteinExistence type="inferred from homology"/>
<dbReference type="PANTHER" id="PTHR22576:SF37">
    <property type="entry name" value="MUCOSA-ASSOCIATED LYMPHOID TISSUE LYMPHOMA TRANSLOCATION PROTEIN 1"/>
    <property type="match status" value="1"/>
</dbReference>
<dbReference type="PANTHER" id="PTHR22576">
    <property type="entry name" value="MUCOSA ASSOCIATED LYMPHOID TISSUE LYMPHOMA TRANSLOCATION PROTEIN 1/PARACASPASE"/>
    <property type="match status" value="1"/>
</dbReference>
<reference evidence="3" key="1">
    <citation type="submission" date="2022-08" db="EMBL/GenBank/DDBJ databases">
        <authorList>
            <person name="Kim S.-J."/>
        </authorList>
    </citation>
    <scope>NUCLEOTIDE SEQUENCE</scope>
    <source>
        <strain evidence="3">KJ</strain>
    </source>
</reference>
<dbReference type="Proteomes" id="UP001246473">
    <property type="component" value="Unassembled WGS sequence"/>
</dbReference>
<feature type="domain" description="Caspase family p20" evidence="2">
    <location>
        <begin position="20"/>
        <end position="150"/>
    </location>
</feature>
<dbReference type="SUPFAM" id="SSF52129">
    <property type="entry name" value="Caspase-like"/>
    <property type="match status" value="1"/>
</dbReference>
<comment type="caution">
    <text evidence="3">The sequence shown here is derived from an EMBL/GenBank/DDBJ whole genome shotgun (WGS) entry which is preliminary data.</text>
</comment>
<dbReference type="InterPro" id="IPR015917">
    <property type="entry name" value="Pept_C14A"/>
</dbReference>
<dbReference type="RefSeq" id="WP_315697218.1">
    <property type="nucleotide sequence ID" value="NZ_JANSLM010000008.1"/>
</dbReference>
<dbReference type="PROSITE" id="PS50208">
    <property type="entry name" value="CASPASE_P20"/>
    <property type="match status" value="1"/>
</dbReference>
<dbReference type="InterPro" id="IPR029030">
    <property type="entry name" value="Caspase-like_dom_sf"/>
</dbReference>
<sequence>MPGDVRIQDHHVIGGIRMSRRLTALVIGNAAYDGAGKLKNPAHDAADIALQLEVCGFTVIKKTDCSNRGMDQALRAFKATLSSSDVALFFFAGHGMQIEGENYLLPLDVDTTDEVEAKHSSLALSRVIDIMERGQNPTSIIILDACRNNPFERSLTRSKKTRGLAPVYAPKGTLIAYATSPSQVASDGRGRNGAYTAALLQHISAPDCSIENMFKRVRNSLSAATGGKQISWEHTSLAGEFYFNLSLGARIDEYADDALSDSLFIVDEKKASHRIIRALKSNNWYTQNDGIEDFTANVVKGASPNSLFVVGRNIYQAACGGSRDAFAYIAGFAERAQGFADAKRKAILDGMLFEVFFGPKAELRKEFKTGAFQSLFALQVHKVLAPSFAFIAECLLPNIGRFYALPGKSQRVVVDVSSRPAAKNRSHILESIHCDGESILWLEDPDYELDPGEDPAREKLRIKSFEQRLSEQMMVPAHLLTINYLSFERTDDDIVYFAYGWTARKP</sequence>
<dbReference type="EMBL" id="JANSLM010000008">
    <property type="protein sequence ID" value="MDT8840359.1"/>
    <property type="molecule type" value="Genomic_DNA"/>
</dbReference>
<evidence type="ECO:0000313" key="4">
    <source>
        <dbReference type="Proteomes" id="UP001246473"/>
    </source>
</evidence>
<evidence type="ECO:0000313" key="3">
    <source>
        <dbReference type="EMBL" id="MDT8840359.1"/>
    </source>
</evidence>